<evidence type="ECO:0000256" key="5">
    <source>
        <dbReference type="HAMAP-Rule" id="MF_01609"/>
    </source>
</evidence>
<comment type="function">
    <text evidence="5">ATP-dependent carboxylate-amine ligase which exhibits weak glutamate--cysteine ligase activity.</text>
</comment>
<evidence type="ECO:0000256" key="2">
    <source>
        <dbReference type="ARBA" id="ARBA00022741"/>
    </source>
</evidence>
<dbReference type="NCBIfam" id="NF010041">
    <property type="entry name" value="PRK13517.1-1"/>
    <property type="match status" value="1"/>
</dbReference>
<keyword evidence="8" id="KW-1185">Reference proteome</keyword>
<dbReference type="InterPro" id="IPR006336">
    <property type="entry name" value="GCS2"/>
</dbReference>
<dbReference type="RefSeq" id="WP_173036477.1">
    <property type="nucleotide sequence ID" value="NZ_AP022870.1"/>
</dbReference>
<dbReference type="InterPro" id="IPR011793">
    <property type="entry name" value="YbdK"/>
</dbReference>
<reference evidence="7 8" key="2">
    <citation type="submission" date="2020-03" db="EMBL/GenBank/DDBJ databases">
        <authorList>
            <person name="Ichikawa N."/>
            <person name="Kimura A."/>
            <person name="Kitahashi Y."/>
            <person name="Uohara A."/>
        </authorList>
    </citation>
    <scope>NUCLEOTIDE SEQUENCE [LARGE SCALE GENOMIC DNA]</scope>
    <source>
        <strain evidence="7 8">NBRC 107702</strain>
    </source>
</reference>
<dbReference type="PANTHER" id="PTHR36510:SF1">
    <property type="entry name" value="GLUTAMATE--CYSTEINE LIGASE 2-RELATED"/>
    <property type="match status" value="1"/>
</dbReference>
<dbReference type="InterPro" id="IPR014746">
    <property type="entry name" value="Gln_synth/guanido_kin_cat_dom"/>
</dbReference>
<dbReference type="Gene3D" id="3.30.590.20">
    <property type="match status" value="1"/>
</dbReference>
<keyword evidence="1 5" id="KW-0436">Ligase</keyword>
<feature type="region of interest" description="Disordered" evidence="6">
    <location>
        <begin position="1"/>
        <end position="23"/>
    </location>
</feature>
<dbReference type="HAMAP" id="MF_01609">
    <property type="entry name" value="Glu_cys_ligase_2"/>
    <property type="match status" value="1"/>
</dbReference>
<organism evidence="7 8">
    <name type="scientific">Phytohabitans flavus</name>
    <dbReference type="NCBI Taxonomy" id="1076124"/>
    <lineage>
        <taxon>Bacteria</taxon>
        <taxon>Bacillati</taxon>
        <taxon>Actinomycetota</taxon>
        <taxon>Actinomycetes</taxon>
        <taxon>Micromonosporales</taxon>
        <taxon>Micromonosporaceae</taxon>
    </lineage>
</organism>
<accession>A0A6F8XRH6</accession>
<keyword evidence="2 5" id="KW-0547">Nucleotide-binding</keyword>
<dbReference type="Pfam" id="PF04107">
    <property type="entry name" value="GCS2"/>
    <property type="match status" value="1"/>
</dbReference>
<dbReference type="EMBL" id="AP022870">
    <property type="protein sequence ID" value="BCB76416.1"/>
    <property type="molecule type" value="Genomic_DNA"/>
</dbReference>
<protein>
    <recommendedName>
        <fullName evidence="5">Putative glutamate--cysteine ligase 2</fullName>
        <ecNumber evidence="5">6.3.2.2</ecNumber>
    </recommendedName>
    <alternativeName>
        <fullName evidence="5">Gamma-glutamylcysteine synthetase 2</fullName>
        <shortName evidence="5">GCS 2</shortName>
        <shortName evidence="5">Gamma-GCS 2</shortName>
    </alternativeName>
</protein>
<keyword evidence="3 5" id="KW-0067">ATP-binding</keyword>
<dbReference type="EC" id="6.3.2.2" evidence="5"/>
<sequence length="389" mass="41384">MRIEGGTELSIRSGESPSSVGGGAGSAIRFGVEEEFFVVDAATREAVPAAAAVVRGAEGRLGSRVCGEITKLQLEARSEPCDTAADLYAQLVEGRVAVAEAAEAQGLRVVASGTPVLGKVIPPPITEGPRQDRGTATFRGLHDELGICAVHVHVNMPDRDRAVLISNHLRPHLPVLIALAANSPYWAERDTGYSSWRTVTWQRWPVAGPPPYFSSAEQYDAFVGTLLDAGALVDRGTIFWDIRLSAHQPTLEVRVADMPTTAEESAALAALVRALVVVAGQAVDGGDPGPVVAAELMRLAYWRAARDGLGGHGVDVHSGQLRPAGELADELLRLAEPVLADLGELDLVADWRRRLATDGDGATRQRRAAEQRGRLTDVVDHLVAHTSPR</sequence>
<dbReference type="GO" id="GO:0005524">
    <property type="term" value="F:ATP binding"/>
    <property type="evidence" value="ECO:0007669"/>
    <property type="project" value="UniProtKB-KW"/>
</dbReference>
<name>A0A6F8XRH6_9ACTN</name>
<evidence type="ECO:0000256" key="3">
    <source>
        <dbReference type="ARBA" id="ARBA00022840"/>
    </source>
</evidence>
<reference evidence="7 8" key="1">
    <citation type="submission" date="2020-03" db="EMBL/GenBank/DDBJ databases">
        <title>Whole genome shotgun sequence of Phytohabitans flavus NBRC 107702.</title>
        <authorList>
            <person name="Komaki H."/>
            <person name="Tamura T."/>
        </authorList>
    </citation>
    <scope>NUCLEOTIDE SEQUENCE [LARGE SCALE GENOMIC DNA]</scope>
    <source>
        <strain evidence="7 8">NBRC 107702</strain>
    </source>
</reference>
<dbReference type="KEGG" id="pfla:Pflav_028260"/>
<dbReference type="SUPFAM" id="SSF55931">
    <property type="entry name" value="Glutamine synthetase/guanido kinase"/>
    <property type="match status" value="1"/>
</dbReference>
<evidence type="ECO:0000256" key="6">
    <source>
        <dbReference type="SAM" id="MobiDB-lite"/>
    </source>
</evidence>
<dbReference type="AlphaFoldDB" id="A0A6F8XRH6"/>
<dbReference type="Proteomes" id="UP000502508">
    <property type="component" value="Chromosome"/>
</dbReference>
<evidence type="ECO:0000256" key="4">
    <source>
        <dbReference type="ARBA" id="ARBA00048819"/>
    </source>
</evidence>
<comment type="similarity">
    <text evidence="5">Belongs to the glutamate--cysteine ligase type 2 family. YbdK subfamily.</text>
</comment>
<dbReference type="InterPro" id="IPR050141">
    <property type="entry name" value="GCL_type2/YbdK_subfam"/>
</dbReference>
<gene>
    <name evidence="7" type="ORF">Pflav_028260</name>
</gene>
<evidence type="ECO:0000313" key="8">
    <source>
        <dbReference type="Proteomes" id="UP000502508"/>
    </source>
</evidence>
<dbReference type="GO" id="GO:0004357">
    <property type="term" value="F:glutamate-cysteine ligase activity"/>
    <property type="evidence" value="ECO:0007669"/>
    <property type="project" value="UniProtKB-EC"/>
</dbReference>
<evidence type="ECO:0000256" key="1">
    <source>
        <dbReference type="ARBA" id="ARBA00022598"/>
    </source>
</evidence>
<comment type="catalytic activity">
    <reaction evidence="4 5">
        <text>L-cysteine + L-glutamate + ATP = gamma-L-glutamyl-L-cysteine + ADP + phosphate + H(+)</text>
        <dbReference type="Rhea" id="RHEA:13285"/>
        <dbReference type="ChEBI" id="CHEBI:15378"/>
        <dbReference type="ChEBI" id="CHEBI:29985"/>
        <dbReference type="ChEBI" id="CHEBI:30616"/>
        <dbReference type="ChEBI" id="CHEBI:35235"/>
        <dbReference type="ChEBI" id="CHEBI:43474"/>
        <dbReference type="ChEBI" id="CHEBI:58173"/>
        <dbReference type="ChEBI" id="CHEBI:456216"/>
        <dbReference type="EC" id="6.3.2.2"/>
    </reaction>
</comment>
<dbReference type="PANTHER" id="PTHR36510">
    <property type="entry name" value="GLUTAMATE--CYSTEINE LIGASE 2-RELATED"/>
    <property type="match status" value="1"/>
</dbReference>
<dbReference type="NCBIfam" id="TIGR02050">
    <property type="entry name" value="gshA_cyan_rel"/>
    <property type="match status" value="1"/>
</dbReference>
<dbReference type="GO" id="GO:0042398">
    <property type="term" value="P:modified amino acid biosynthetic process"/>
    <property type="evidence" value="ECO:0007669"/>
    <property type="project" value="InterPro"/>
</dbReference>
<evidence type="ECO:0000313" key="7">
    <source>
        <dbReference type="EMBL" id="BCB76416.1"/>
    </source>
</evidence>
<proteinExistence type="inferred from homology"/>